<dbReference type="InterPro" id="IPR034981">
    <property type="entry name" value="Imelysin-like_EfeO/Algp7"/>
</dbReference>
<dbReference type="PROSITE" id="PS51257">
    <property type="entry name" value="PROKAR_LIPOPROTEIN"/>
    <property type="match status" value="1"/>
</dbReference>
<name>D7UX14_LISGR</name>
<comment type="similarity">
    <text evidence="2">Belongs to the EfeM/EfeO family.</text>
</comment>
<dbReference type="AlphaFoldDB" id="D7UX14"/>
<feature type="signal peptide" evidence="4">
    <location>
        <begin position="1"/>
        <end position="19"/>
    </location>
</feature>
<evidence type="ECO:0000259" key="5">
    <source>
        <dbReference type="Pfam" id="PF09375"/>
    </source>
</evidence>
<evidence type="ECO:0000256" key="3">
    <source>
        <dbReference type="ARBA" id="ARBA00022729"/>
    </source>
</evidence>
<dbReference type="InterPro" id="IPR038352">
    <property type="entry name" value="Imelysin_sf"/>
</dbReference>
<dbReference type="InterPro" id="IPR050894">
    <property type="entry name" value="EfeM/EfeO_iron_uptake"/>
</dbReference>
<protein>
    <submittedName>
        <fullName evidence="6">Imelysin</fullName>
    </submittedName>
</protein>
<gene>
    <name evidence="6" type="ORF">HMPREF0556_10775</name>
</gene>
<dbReference type="CDD" id="cd14656">
    <property type="entry name" value="Imelysin-like_EfeO"/>
    <property type="match status" value="1"/>
</dbReference>
<accession>D7UX14</accession>
<dbReference type="EMBL" id="ACCR02000003">
    <property type="protein sequence ID" value="EFI84222.1"/>
    <property type="molecule type" value="Genomic_DNA"/>
</dbReference>
<reference evidence="6" key="1">
    <citation type="submission" date="2010-06" db="EMBL/GenBank/DDBJ databases">
        <authorList>
            <person name="Muzny D."/>
            <person name="Qin X."/>
            <person name="Buhay C."/>
            <person name="Dugan-Rocha S."/>
            <person name="Ding Y."/>
            <person name="Chen G."/>
            <person name="Hawes A."/>
            <person name="Holder M."/>
            <person name="Jhangiani S."/>
            <person name="Johnson A."/>
            <person name="Khan Z."/>
            <person name="Li Z."/>
            <person name="Liu W."/>
            <person name="Liu X."/>
            <person name="Perez L."/>
            <person name="Shen H."/>
            <person name="Wang Q."/>
            <person name="Watt J."/>
            <person name="Xi L."/>
            <person name="Xin Y."/>
            <person name="Zhou J."/>
            <person name="Deng J."/>
            <person name="Jiang H."/>
            <person name="Liu Y."/>
            <person name="Qu J."/>
            <person name="Song X.-Z."/>
            <person name="Zhang L."/>
            <person name="Villasana D."/>
            <person name="Johnson A."/>
            <person name="Liu J."/>
            <person name="Liyanage D."/>
            <person name="Lorensuhewa L."/>
            <person name="Robinson T."/>
            <person name="Song A."/>
            <person name="Song B.-B."/>
            <person name="Dinh H."/>
            <person name="Thornton R."/>
            <person name="Coyle M."/>
            <person name="Francisco L."/>
            <person name="Jackson L."/>
            <person name="Javaid M."/>
            <person name="Korchina V."/>
            <person name="Kovar C."/>
            <person name="Mata R."/>
            <person name="Mathew T."/>
            <person name="Ngo R."/>
            <person name="Nguyen L."/>
            <person name="Nguyen N."/>
            <person name="Okwuonu G."/>
            <person name="Ongeri F."/>
            <person name="Pham C."/>
            <person name="Simmons D."/>
            <person name="Wilczek-Boney K."/>
            <person name="Hale W."/>
            <person name="Jakkamsetti A."/>
            <person name="Pham P."/>
            <person name="Ruth R."/>
            <person name="San Lucas F."/>
            <person name="Warren J."/>
            <person name="Zhang J."/>
            <person name="Zhao Z."/>
            <person name="Zhou C."/>
            <person name="Zhu D."/>
            <person name="Lee S."/>
            <person name="Bess C."/>
            <person name="Blankenburg K."/>
            <person name="Forbes L."/>
            <person name="Fu Q."/>
            <person name="Gubbala S."/>
            <person name="Hirani K."/>
            <person name="Jayaseelan J.C."/>
            <person name="Lara F."/>
            <person name="Munidasa M."/>
            <person name="Palculict T."/>
            <person name="Patil S."/>
            <person name="Pu L.-L."/>
            <person name="Saada N."/>
            <person name="Tang L."/>
            <person name="Weissenberger G."/>
            <person name="Zhu Y."/>
            <person name="Hemphill L."/>
            <person name="Shang Y."/>
            <person name="Youmans B."/>
            <person name="Ayvaz T."/>
            <person name="Ross M."/>
            <person name="Santibanez J."/>
            <person name="Aqrawi P."/>
            <person name="Gross S."/>
            <person name="Joshi V."/>
            <person name="Fowler G."/>
            <person name="Nazareth L."/>
            <person name="Reid J."/>
            <person name="Worley K."/>
            <person name="Petrosino J."/>
            <person name="Highlander S."/>
            <person name="Gibbs R."/>
        </authorList>
    </citation>
    <scope>NUCLEOTIDE SEQUENCE [LARGE SCALE GENOMIC DNA]</scope>
    <source>
        <strain evidence="6">DSM 20601</strain>
    </source>
</reference>
<dbReference type="STRING" id="525367.HMPREF0556_10775"/>
<dbReference type="Gene3D" id="1.20.1420.20">
    <property type="entry name" value="M75 peptidase, HXXE motif"/>
    <property type="match status" value="1"/>
</dbReference>
<evidence type="ECO:0000256" key="4">
    <source>
        <dbReference type="SAM" id="SignalP"/>
    </source>
</evidence>
<dbReference type="PANTHER" id="PTHR39192:SF1">
    <property type="entry name" value="IRON UPTAKE SYSTEM COMPONENT EFEO"/>
    <property type="match status" value="1"/>
</dbReference>
<evidence type="ECO:0000313" key="6">
    <source>
        <dbReference type="EMBL" id="EFI84222.1"/>
    </source>
</evidence>
<evidence type="ECO:0000256" key="1">
    <source>
        <dbReference type="ARBA" id="ARBA00004196"/>
    </source>
</evidence>
<organism evidence="6 7">
    <name type="scientific">Listeria grayi DSM 20601</name>
    <dbReference type="NCBI Taxonomy" id="525367"/>
    <lineage>
        <taxon>Bacteria</taxon>
        <taxon>Bacillati</taxon>
        <taxon>Bacillota</taxon>
        <taxon>Bacilli</taxon>
        <taxon>Bacillales</taxon>
        <taxon>Listeriaceae</taxon>
        <taxon>Listeria</taxon>
    </lineage>
</organism>
<evidence type="ECO:0000313" key="7">
    <source>
        <dbReference type="Proteomes" id="UP000010119"/>
    </source>
</evidence>
<dbReference type="RefSeq" id="WP_003757812.1">
    <property type="nucleotide sequence ID" value="NZ_GL538353.1"/>
</dbReference>
<comment type="caution">
    <text evidence="6">The sequence shown here is derived from an EMBL/GenBank/DDBJ whole genome shotgun (WGS) entry which is preliminary data.</text>
</comment>
<dbReference type="PANTHER" id="PTHR39192">
    <property type="entry name" value="IRON UPTAKE SYSTEM COMPONENT EFEO"/>
    <property type="match status" value="1"/>
</dbReference>
<dbReference type="InterPro" id="IPR018976">
    <property type="entry name" value="Imelysin-like"/>
</dbReference>
<dbReference type="eggNOG" id="COG2822">
    <property type="taxonomic scope" value="Bacteria"/>
</dbReference>
<dbReference type="GO" id="GO:0030313">
    <property type="term" value="C:cell envelope"/>
    <property type="evidence" value="ECO:0007669"/>
    <property type="project" value="UniProtKB-SubCell"/>
</dbReference>
<keyword evidence="3 4" id="KW-0732">Signal</keyword>
<keyword evidence="7" id="KW-1185">Reference proteome</keyword>
<sequence length="385" mass="43181">MKKWSVIFLTVFTAVLLVACGNQTSSKEETKKEPAKESKQANAVKKEVANMQKELKEVTAAAEKEDKGNFQATANTMHKHWLAFENNVRDLYPLQYTDVEKYETPIFYASKNSKPDYNEVKTNTTGLEKALDVLSKAKENKAKSSEVLKQAVKKYQAYVVDQTDQFVTATETFAKAVKAGDIKKAKAAYSAPRVYYERIEPIAESFGDLDPKLDARINDVDNEKDWTGYHVIERALWEKKSLAGMDKYADQLVKDAKSLQKEVAKLKLEPKPMVAGAMELLNEAATTKITGEEEAYSHTDLVDLNANVEGSKVVYQAIVPALTAQDKKLADDIDAAFNKMEDTLAAYREGDSFVNYKKLSKKQIREISNELSHLSELMAKTGKIF</sequence>
<dbReference type="InterPro" id="IPR053377">
    <property type="entry name" value="Iron_uptake_EfeM/EfeO"/>
</dbReference>
<dbReference type="NCBIfam" id="NF041757">
    <property type="entry name" value="EfeO"/>
    <property type="match status" value="1"/>
</dbReference>
<feature type="domain" description="Imelysin-like" evidence="5">
    <location>
        <begin position="151"/>
        <end position="376"/>
    </location>
</feature>
<proteinExistence type="inferred from homology"/>
<dbReference type="Proteomes" id="UP000010119">
    <property type="component" value="Unassembled WGS sequence"/>
</dbReference>
<evidence type="ECO:0000256" key="2">
    <source>
        <dbReference type="ARBA" id="ARBA00005989"/>
    </source>
</evidence>
<feature type="chain" id="PRO_5039460911" evidence="4">
    <location>
        <begin position="20"/>
        <end position="385"/>
    </location>
</feature>
<dbReference type="HOGENOM" id="CLU_050342_2_0_9"/>
<dbReference type="Pfam" id="PF09375">
    <property type="entry name" value="Peptidase_M75"/>
    <property type="match status" value="1"/>
</dbReference>
<comment type="subcellular location">
    <subcellularLocation>
        <location evidence="1">Cell envelope</location>
    </subcellularLocation>
</comment>